<gene>
    <name evidence="2" type="ORF">ANOM_001247</name>
</gene>
<dbReference type="GO" id="GO:0009052">
    <property type="term" value="P:pentose-phosphate shunt, non-oxidative branch"/>
    <property type="evidence" value="ECO:0007669"/>
    <property type="project" value="TreeGrafter"/>
</dbReference>
<comment type="caution">
    <text evidence="2">The sequence shown here is derived from an EMBL/GenBank/DDBJ whole genome shotgun (WGS) entry which is preliminary data.</text>
</comment>
<sequence length="365" mass="40163">MGVSVESWLEVLEQRTNVDVDYMDPAFTLSVQPFQFNDMTSNQTFVHEQMCHPDNASLLRDVVSQYKTSGWLAIYTHMAVLMCKANISNIKGRVLLQTLPTYAYNCVKTVEHARAYAREFEAVGISKDRFCIKIPATGPGLRACQILAQDGIRTLGTAVFSVHQAIAASQAGCLYISPYYNEPLAHVDRSIWPQSDDPALLHPFSPRLIQILDTYKRLYKETGREQPLVKLAGFLSTSEAMAASEIGCHSATISHQVLKELWALRYVSSKQPGEGVPKPAHPYANALPSPARLAQLAGLDPLAPATWNGELASADVDYLANNGENLDAANNADPETKRRIADALEGFVKAEKRSQSKIQGLMEGL</sequence>
<dbReference type="InterPro" id="IPR013785">
    <property type="entry name" value="Aldolase_TIM"/>
</dbReference>
<dbReference type="GeneID" id="26803051"/>
<dbReference type="RefSeq" id="XP_015411378.1">
    <property type="nucleotide sequence ID" value="XM_015546504.1"/>
</dbReference>
<evidence type="ECO:0000313" key="3">
    <source>
        <dbReference type="Proteomes" id="UP000037505"/>
    </source>
</evidence>
<dbReference type="PANTHER" id="PTHR10683">
    <property type="entry name" value="TRANSALDOLASE"/>
    <property type="match status" value="1"/>
</dbReference>
<reference evidence="2 3" key="1">
    <citation type="submission" date="2014-06" db="EMBL/GenBank/DDBJ databases">
        <title>The Genome of the Aflatoxigenic Filamentous Fungus Aspergillus nomius.</title>
        <authorList>
            <person name="Moore M.G."/>
            <person name="Shannon B.M."/>
            <person name="Brian M.M."/>
        </authorList>
    </citation>
    <scope>NUCLEOTIDE SEQUENCE [LARGE SCALE GENOMIC DNA]</scope>
    <source>
        <strain evidence="2 3">NRRL 13137</strain>
    </source>
</reference>
<dbReference type="OrthoDB" id="1711136at2759"/>
<dbReference type="InterPro" id="IPR001585">
    <property type="entry name" value="TAL/FSA"/>
</dbReference>
<dbReference type="Pfam" id="PF00923">
    <property type="entry name" value="TAL_FSA"/>
    <property type="match status" value="1"/>
</dbReference>
<evidence type="ECO:0000256" key="1">
    <source>
        <dbReference type="ARBA" id="ARBA00023270"/>
    </source>
</evidence>
<dbReference type="GO" id="GO:0004801">
    <property type="term" value="F:transaldolase activity"/>
    <property type="evidence" value="ECO:0007669"/>
    <property type="project" value="TreeGrafter"/>
</dbReference>
<accession>A0A0L1JFA0</accession>
<keyword evidence="1" id="KW-0704">Schiff base</keyword>
<proteinExistence type="predicted"/>
<dbReference type="PANTHER" id="PTHR10683:SF39">
    <property type="entry name" value="TRANSALDOLASE"/>
    <property type="match status" value="1"/>
</dbReference>
<dbReference type="Proteomes" id="UP000037505">
    <property type="component" value="Unassembled WGS sequence"/>
</dbReference>
<dbReference type="GO" id="GO:0005975">
    <property type="term" value="P:carbohydrate metabolic process"/>
    <property type="evidence" value="ECO:0007669"/>
    <property type="project" value="InterPro"/>
</dbReference>
<organism evidence="2 3">
    <name type="scientific">Aspergillus nomiae NRRL (strain ATCC 15546 / NRRL 13137 / CBS 260.88 / M93)</name>
    <dbReference type="NCBI Taxonomy" id="1509407"/>
    <lineage>
        <taxon>Eukaryota</taxon>
        <taxon>Fungi</taxon>
        <taxon>Dikarya</taxon>
        <taxon>Ascomycota</taxon>
        <taxon>Pezizomycotina</taxon>
        <taxon>Eurotiomycetes</taxon>
        <taxon>Eurotiomycetidae</taxon>
        <taxon>Eurotiales</taxon>
        <taxon>Aspergillaceae</taxon>
        <taxon>Aspergillus</taxon>
        <taxon>Aspergillus subgen. Circumdati</taxon>
    </lineage>
</organism>
<keyword evidence="3" id="KW-1185">Reference proteome</keyword>
<dbReference type="EMBL" id="JNOM01000013">
    <property type="protein sequence ID" value="KNG90455.1"/>
    <property type="molecule type" value="Genomic_DNA"/>
</dbReference>
<protein>
    <recommendedName>
        <fullName evidence="4">Transaldolase</fullName>
    </recommendedName>
</protein>
<dbReference type="SUPFAM" id="SSF51569">
    <property type="entry name" value="Aldolase"/>
    <property type="match status" value="1"/>
</dbReference>
<evidence type="ECO:0008006" key="4">
    <source>
        <dbReference type="Google" id="ProtNLM"/>
    </source>
</evidence>
<dbReference type="AlphaFoldDB" id="A0A0L1JFA0"/>
<evidence type="ECO:0000313" key="2">
    <source>
        <dbReference type="EMBL" id="KNG90455.1"/>
    </source>
</evidence>
<name>A0A0L1JFA0_ASPN3</name>
<dbReference type="STRING" id="1509407.A0A0L1JFA0"/>
<dbReference type="Gene3D" id="3.20.20.70">
    <property type="entry name" value="Aldolase class I"/>
    <property type="match status" value="1"/>
</dbReference>